<comment type="caution">
    <text evidence="1">The sequence shown here is derived from an EMBL/GenBank/DDBJ whole genome shotgun (WGS) entry which is preliminary data.</text>
</comment>
<sequence length="275" mass="31326">MVNKYLECFKRRDCWYKPHTLKAISEPWDESRYNGKSISGDLITEIILEDSYRTHQEESSEYLCMLKAKSLSIDATFKVTQKATVVGTDRQRTNLHKGGLMSAMSETNECVKWKFSMTQSNEELQEFLGDLSDRFVEQKEPPPEDVTADNCCHVRSTIVHAFPHVHVGLDLYHCMMQYGASLSGNVDVRLTRAYMHRYLVATINASTNPWHLQVVRDLHDAVLISGAEDGKPAKYRTKEDQEERLKAVYLHWARHGGVWSAAAAKTSYAMSAMAV</sequence>
<dbReference type="Proteomes" id="UP000298061">
    <property type="component" value="Unassembled WGS sequence"/>
</dbReference>
<evidence type="ECO:0000313" key="1">
    <source>
        <dbReference type="EMBL" id="TFY75901.1"/>
    </source>
</evidence>
<protein>
    <recommendedName>
        <fullName evidence="3">MULE transposase domain-containing protein</fullName>
    </recommendedName>
</protein>
<name>A0A4Y9ZPZ3_9AGAM</name>
<gene>
    <name evidence="1" type="ORF">EWM64_g8110</name>
</gene>
<evidence type="ECO:0008006" key="3">
    <source>
        <dbReference type="Google" id="ProtNLM"/>
    </source>
</evidence>
<keyword evidence="2" id="KW-1185">Reference proteome</keyword>
<organism evidence="1 2">
    <name type="scientific">Hericium alpestre</name>
    <dbReference type="NCBI Taxonomy" id="135208"/>
    <lineage>
        <taxon>Eukaryota</taxon>
        <taxon>Fungi</taxon>
        <taxon>Dikarya</taxon>
        <taxon>Basidiomycota</taxon>
        <taxon>Agaricomycotina</taxon>
        <taxon>Agaricomycetes</taxon>
        <taxon>Russulales</taxon>
        <taxon>Hericiaceae</taxon>
        <taxon>Hericium</taxon>
    </lineage>
</organism>
<dbReference type="EMBL" id="SFCI01001390">
    <property type="protein sequence ID" value="TFY75901.1"/>
    <property type="molecule type" value="Genomic_DNA"/>
</dbReference>
<proteinExistence type="predicted"/>
<reference evidence="1 2" key="1">
    <citation type="submission" date="2019-02" db="EMBL/GenBank/DDBJ databases">
        <title>Genome sequencing of the rare red list fungi Hericium alpestre (H. flagellum).</title>
        <authorList>
            <person name="Buettner E."/>
            <person name="Kellner H."/>
        </authorList>
    </citation>
    <scope>NUCLEOTIDE SEQUENCE [LARGE SCALE GENOMIC DNA]</scope>
    <source>
        <strain evidence="1 2">DSM 108284</strain>
    </source>
</reference>
<dbReference type="AlphaFoldDB" id="A0A4Y9ZPZ3"/>
<dbReference type="STRING" id="135208.A0A4Y9ZPZ3"/>
<accession>A0A4Y9ZPZ3</accession>
<dbReference type="OrthoDB" id="2638305at2759"/>
<evidence type="ECO:0000313" key="2">
    <source>
        <dbReference type="Proteomes" id="UP000298061"/>
    </source>
</evidence>